<dbReference type="Proteomes" id="UP000219914">
    <property type="component" value="Unassembled WGS sequence"/>
</dbReference>
<organism evidence="1 2">
    <name type="scientific">Rhizobium hidalgonense</name>
    <dbReference type="NCBI Taxonomy" id="1538159"/>
    <lineage>
        <taxon>Bacteria</taxon>
        <taxon>Pseudomonadati</taxon>
        <taxon>Pseudomonadota</taxon>
        <taxon>Alphaproteobacteria</taxon>
        <taxon>Hyphomicrobiales</taxon>
        <taxon>Rhizobiaceae</taxon>
        <taxon>Rhizobium/Agrobacterium group</taxon>
        <taxon>Rhizobium</taxon>
    </lineage>
</organism>
<keyword evidence="2" id="KW-1185">Reference proteome</keyword>
<comment type="caution">
    <text evidence="1">The sequence shown here is derived from an EMBL/GenBank/DDBJ whole genome shotgun (WGS) entry which is preliminary data.</text>
</comment>
<accession>A0ABX4JSV9</accession>
<dbReference type="EMBL" id="NWSY01000015">
    <property type="protein sequence ID" value="PDT21822.1"/>
    <property type="molecule type" value="Genomic_DNA"/>
</dbReference>
<evidence type="ECO:0000313" key="1">
    <source>
        <dbReference type="EMBL" id="PDT21822.1"/>
    </source>
</evidence>
<dbReference type="RefSeq" id="WP_103671195.1">
    <property type="nucleotide sequence ID" value="NZ_LODW01000043.1"/>
</dbReference>
<proteinExistence type="predicted"/>
<sequence length="293" mass="32441">MAPKSSTRGKLYPNSTKVGDIVQTSFNNEIGAQKRATVRPEDPQDLLIRPVLADPDGPGDWKGSWLLEHGTKLRFYVGGLDWFLTTAKMTIEQLANYKDEAVVVAQKAGWRRPDGVPPMAQREMSIFWEKLAKPQFYQAKKGESLQFSKAALVILTCELALEDRLSKQKAGRLNPQQHMEEAIDGGTDVYSHMAIVPACWHVSNLTTEYLEKQNALRPSFLRDLAQEIGQEETAIKEAALGHTLSYGTVRQIADYCSEVARASQPAGEIRVTSGRGIPGTLRATGKENLSLDD</sequence>
<name>A0ABX4JSV9_9HYPH</name>
<protein>
    <submittedName>
        <fullName evidence="1">Uncharacterized protein</fullName>
    </submittedName>
</protein>
<reference evidence="1 2" key="1">
    <citation type="submission" date="2017-09" db="EMBL/GenBank/DDBJ databases">
        <title>Comparative genomics of rhizobia isolated from Phaseolus vulgaris in China.</title>
        <authorList>
            <person name="Tong W."/>
        </authorList>
    </citation>
    <scope>NUCLEOTIDE SEQUENCE [LARGE SCALE GENOMIC DNA]</scope>
    <source>
        <strain evidence="1 2">FH14</strain>
    </source>
</reference>
<evidence type="ECO:0000313" key="2">
    <source>
        <dbReference type="Proteomes" id="UP000219914"/>
    </source>
</evidence>
<gene>
    <name evidence="1" type="ORF">CO674_19945</name>
</gene>